<keyword evidence="2 3" id="KW-0802">TPR repeat</keyword>
<keyword evidence="1" id="KW-0677">Repeat</keyword>
<reference evidence="4" key="1">
    <citation type="submission" date="2021-02" db="EMBL/GenBank/DDBJ databases">
        <authorList>
            <person name="Nowell W R."/>
        </authorList>
    </citation>
    <scope>NUCLEOTIDE SEQUENCE</scope>
</reference>
<name>A0A815G3C7_ADIRI</name>
<feature type="repeat" description="TPR" evidence="3">
    <location>
        <begin position="562"/>
        <end position="595"/>
    </location>
</feature>
<dbReference type="PROSITE" id="PS50005">
    <property type="entry name" value="TPR"/>
    <property type="match status" value="11"/>
</dbReference>
<dbReference type="PANTHER" id="PTHR45641:SF1">
    <property type="entry name" value="AAA+ ATPASE DOMAIN-CONTAINING PROTEIN"/>
    <property type="match status" value="1"/>
</dbReference>
<dbReference type="AlphaFoldDB" id="A0A815G3C7"/>
<dbReference type="InterPro" id="IPR006597">
    <property type="entry name" value="Sel1-like"/>
</dbReference>
<dbReference type="EMBL" id="CAJNOJ010000247">
    <property type="protein sequence ID" value="CAF1333338.1"/>
    <property type="molecule type" value="Genomic_DNA"/>
</dbReference>
<feature type="repeat" description="TPR" evidence="3">
    <location>
        <begin position="394"/>
        <end position="427"/>
    </location>
</feature>
<evidence type="ECO:0000313" key="4">
    <source>
        <dbReference type="EMBL" id="CAF1333338.1"/>
    </source>
</evidence>
<dbReference type="InterPro" id="IPR011716">
    <property type="entry name" value="TPR-3"/>
</dbReference>
<evidence type="ECO:0000313" key="5">
    <source>
        <dbReference type="Proteomes" id="UP000663852"/>
    </source>
</evidence>
<feature type="repeat" description="TPR" evidence="3">
    <location>
        <begin position="772"/>
        <end position="805"/>
    </location>
</feature>
<dbReference type="InterPro" id="IPR019734">
    <property type="entry name" value="TPR_rpt"/>
</dbReference>
<dbReference type="SMART" id="SM00671">
    <property type="entry name" value="SEL1"/>
    <property type="match status" value="8"/>
</dbReference>
<feature type="repeat" description="TPR" evidence="3">
    <location>
        <begin position="520"/>
        <end position="553"/>
    </location>
</feature>
<feature type="repeat" description="TPR" evidence="3">
    <location>
        <begin position="730"/>
        <end position="763"/>
    </location>
</feature>
<dbReference type="Pfam" id="PF07720">
    <property type="entry name" value="TPR_3"/>
    <property type="match status" value="1"/>
</dbReference>
<accession>A0A815G3C7</accession>
<dbReference type="Pfam" id="PF13374">
    <property type="entry name" value="TPR_10"/>
    <property type="match status" value="2"/>
</dbReference>
<feature type="repeat" description="TPR" evidence="3">
    <location>
        <begin position="436"/>
        <end position="469"/>
    </location>
</feature>
<feature type="repeat" description="TPR" evidence="3">
    <location>
        <begin position="478"/>
        <end position="511"/>
    </location>
</feature>
<evidence type="ECO:0008006" key="6">
    <source>
        <dbReference type="Google" id="ProtNLM"/>
    </source>
</evidence>
<proteinExistence type="predicted"/>
<dbReference type="Pfam" id="PF13424">
    <property type="entry name" value="TPR_12"/>
    <property type="match status" value="4"/>
</dbReference>
<dbReference type="SUPFAM" id="SSF81901">
    <property type="entry name" value="HCP-like"/>
    <property type="match status" value="1"/>
</dbReference>
<protein>
    <recommendedName>
        <fullName evidence="6">NAD(P)(+)--arginine ADP-ribosyltransferase</fullName>
    </recommendedName>
</protein>
<dbReference type="PROSITE" id="PS50293">
    <property type="entry name" value="TPR_REGION"/>
    <property type="match status" value="7"/>
</dbReference>
<dbReference type="InterPro" id="IPR011990">
    <property type="entry name" value="TPR-like_helical_dom_sf"/>
</dbReference>
<dbReference type="SUPFAM" id="SSF56399">
    <property type="entry name" value="ADP-ribosylation"/>
    <property type="match status" value="1"/>
</dbReference>
<feature type="repeat" description="TPR" evidence="3">
    <location>
        <begin position="646"/>
        <end position="679"/>
    </location>
</feature>
<feature type="repeat" description="TPR" evidence="3">
    <location>
        <begin position="604"/>
        <end position="637"/>
    </location>
</feature>
<evidence type="ECO:0000256" key="1">
    <source>
        <dbReference type="ARBA" id="ARBA00022737"/>
    </source>
</evidence>
<dbReference type="SUPFAM" id="SSF48452">
    <property type="entry name" value="TPR-like"/>
    <property type="match status" value="2"/>
</dbReference>
<organism evidence="4 5">
    <name type="scientific">Adineta ricciae</name>
    <name type="common">Rotifer</name>
    <dbReference type="NCBI Taxonomy" id="249248"/>
    <lineage>
        <taxon>Eukaryota</taxon>
        <taxon>Metazoa</taxon>
        <taxon>Spiralia</taxon>
        <taxon>Gnathifera</taxon>
        <taxon>Rotifera</taxon>
        <taxon>Eurotatoria</taxon>
        <taxon>Bdelloidea</taxon>
        <taxon>Adinetida</taxon>
        <taxon>Adinetidae</taxon>
        <taxon>Adineta</taxon>
    </lineage>
</organism>
<dbReference type="Gene3D" id="1.25.40.10">
    <property type="entry name" value="Tetratricopeptide repeat domain"/>
    <property type="match status" value="3"/>
</dbReference>
<dbReference type="PANTHER" id="PTHR45641">
    <property type="entry name" value="TETRATRICOPEPTIDE REPEAT PROTEIN (AFU_ORTHOLOGUE AFUA_6G03870)"/>
    <property type="match status" value="1"/>
</dbReference>
<dbReference type="Proteomes" id="UP000663852">
    <property type="component" value="Unassembled WGS sequence"/>
</dbReference>
<evidence type="ECO:0000256" key="3">
    <source>
        <dbReference type="PROSITE-ProRule" id="PRU00339"/>
    </source>
</evidence>
<comment type="caution">
    <text evidence="4">The sequence shown here is derived from an EMBL/GenBank/DDBJ whole genome shotgun (WGS) entry which is preliminary data.</text>
</comment>
<feature type="repeat" description="TPR" evidence="3">
    <location>
        <begin position="688"/>
        <end position="721"/>
    </location>
</feature>
<dbReference type="Gene3D" id="3.90.176.10">
    <property type="entry name" value="Toxin ADP-ribosyltransferase, Chain A, domain 1"/>
    <property type="match status" value="1"/>
</dbReference>
<sequence>MTKINIFTDFEKCKQFLAINDETRVFIIISGVLGMHVVPLIHDMHKIQVIFIFCGNKTRYEQWAKDWRKINGVFTEMKSLCQALKQAARYSEQNVMPMSFVQSGKRLDQLDPSFMYTQIIKEILLNIKFTDEHVDDYANYCRGLFADNKVELSNINKFQREYRENSPIWWYTSGLFLRSMLNRALQAMDGDIMTRMGFFISDLHRNIEKVQQDHPIHNVFTVYRGQGLSQADFDQLRTTKGGLISFNNFMTTDRSHQNSISFAESAASNPDLVGVVFVMEIDPTQSTTPFAPIYQISYFPEEDQVLFSMHTVFRIQNIKSISGNKHLYEVDLTLTSDNDEELSVLAQRIRQESYPEKEEWYRLGLVLAKMGQIDKAEEIYRVLLNKTMEDSEQSLIYNKLGMIKYNQGQYEKAIKYYETSLAINDRDLPPNHPDLASSYSNIGMVYSSMGDYPKALEYYEKALSIRQQSLPSNHPTLASSYNRIGMAYYSMGDYLKAWGCYERALATQQESLSPNHPDVASSYNNIGMVYYSIGDYRKALEYYEKALAIRQQSLPPNHPDLALSYNSIGMVYSDMGDYRKALEYYEKALTIQQHSLPENHPALALSYNSIGMVYSDMGDYRKALEYYERASTIQQQSLPPNHPDVASSYNNIGMVYSDMGDYSKALEYYERASTIQQQSLPPNHPDVASSYNNIGMVYSSMGNCSKALTCYENALSIRQQSLPSNHPDLASSYNNIGMVYSDMGEYSKALSYYEKALSIQQQSLPSNHPDLASSYNNMGLLYEKMSDYSKSLSFLERALKIGEQSLPADHPHVKEWRESFERVKNNL</sequence>
<feature type="repeat" description="TPR" evidence="3">
    <location>
        <begin position="357"/>
        <end position="390"/>
    </location>
</feature>
<evidence type="ECO:0000256" key="2">
    <source>
        <dbReference type="ARBA" id="ARBA00022803"/>
    </source>
</evidence>
<dbReference type="OrthoDB" id="10040854at2759"/>
<dbReference type="PROSITE" id="PS51996">
    <property type="entry name" value="TR_MART"/>
    <property type="match status" value="1"/>
</dbReference>
<gene>
    <name evidence="4" type="ORF">EDS130_LOCUS32315</name>
</gene>
<dbReference type="SMART" id="SM00028">
    <property type="entry name" value="TPR"/>
    <property type="match status" value="11"/>
</dbReference>